<comment type="cofactor">
    <cofactor evidence="22">
        <name>Cu(2+)</name>
        <dbReference type="ChEBI" id="CHEBI:29036"/>
    </cofactor>
    <text evidence="22">Binds 2 Cu(2+) ions per subunit.</text>
</comment>
<evidence type="ECO:0000256" key="3">
    <source>
        <dbReference type="ARBA" id="ARBA00006026"/>
    </source>
</evidence>
<feature type="binding site" evidence="21">
    <location>
        <position position="710"/>
    </location>
    <ligand>
        <name>a protein</name>
        <dbReference type="ChEBI" id="CHEBI:16541"/>
    </ligand>
    <ligandPart>
        <name>C-terminal Xaa-(2S)-2-hydroxyglycine residue</name>
        <dbReference type="ChEBI" id="CHEBI:142768"/>
    </ligandPart>
</feature>
<feature type="repeat" description="NHL" evidence="24">
    <location>
        <begin position="740"/>
        <end position="772"/>
    </location>
</feature>
<feature type="transmembrane region" description="Helical" evidence="26">
    <location>
        <begin position="934"/>
        <end position="959"/>
    </location>
</feature>
<dbReference type="GO" id="GO:0001519">
    <property type="term" value="P:peptide amidation"/>
    <property type="evidence" value="ECO:0007669"/>
    <property type="project" value="UniProtKB-ARBA"/>
</dbReference>
<protein>
    <submittedName>
        <fullName evidence="29">Peptidylglycine alpha-amidating monooxygenase</fullName>
    </submittedName>
</protein>
<dbReference type="InParanoid" id="A0A674N0H4"/>
<gene>
    <name evidence="29" type="primary">pam</name>
</gene>
<feature type="binding site" evidence="22">
    <location>
        <position position="745"/>
    </location>
    <ligand>
        <name>Zn(2+)</name>
        <dbReference type="ChEBI" id="CHEBI:29105"/>
        <note>catalytic</note>
    </ligand>
</feature>
<feature type="disulfide bond" evidence="23">
    <location>
        <begin position="309"/>
        <end position="416"/>
    </location>
</feature>
<feature type="binding site" evidence="22">
    <location>
        <position position="188"/>
    </location>
    <ligand>
        <name>Cu(2+)</name>
        <dbReference type="ChEBI" id="CHEBI:29036"/>
        <label>1</label>
        <note>catalytic</note>
    </ligand>
</feature>
<feature type="disulfide bond" evidence="23">
    <location>
        <begin position="127"/>
        <end position="268"/>
    </location>
</feature>
<comment type="cofactor">
    <cofactor evidence="22">
        <name>Zn(2+)</name>
        <dbReference type="ChEBI" id="CHEBI:29105"/>
    </cofactor>
    <text evidence="22">Binds one Zn(2+) ion per subunit.</text>
</comment>
<dbReference type="GO" id="GO:0004598">
    <property type="term" value="F:peptidylamidoglycolate lyase activity"/>
    <property type="evidence" value="ECO:0007669"/>
    <property type="project" value="UniProtKB-EC"/>
</dbReference>
<evidence type="ECO:0000256" key="14">
    <source>
        <dbReference type="ARBA" id="ARBA00023136"/>
    </source>
</evidence>
<reference evidence="29 30" key="1">
    <citation type="journal article" date="2011" name="Genome Biol. Evol.">
        <title>Integration of the genetic map and genome assembly of fugu facilitates insights into distinct features of genome evolution in teleosts and mammals.</title>
        <authorList>
            <person name="Kai W."/>
            <person name="Kikuchi K."/>
            <person name="Tohari S."/>
            <person name="Chew A.K."/>
            <person name="Tay A."/>
            <person name="Fujiwara A."/>
            <person name="Hosoya S."/>
            <person name="Suetake H."/>
            <person name="Naruse K."/>
            <person name="Brenner S."/>
            <person name="Suzuki Y."/>
            <person name="Venkatesh B."/>
        </authorList>
    </citation>
    <scope>NUCLEOTIDE SEQUENCE [LARGE SCALE GENOMIC DNA]</scope>
</reference>
<keyword evidence="6 22" id="KW-0479">Metal-binding</keyword>
<dbReference type="GO" id="GO:0005576">
    <property type="term" value="C:extracellular region"/>
    <property type="evidence" value="ECO:0007669"/>
    <property type="project" value="TreeGrafter"/>
</dbReference>
<dbReference type="PANTHER" id="PTHR10680:SF14">
    <property type="entry name" value="PEPTIDYL-GLYCINE ALPHA-AMIDATING MONOOXYGENASE"/>
    <property type="match status" value="1"/>
</dbReference>
<dbReference type="InterPro" id="IPR024548">
    <property type="entry name" value="Cu2_monoox_C"/>
</dbReference>
<dbReference type="GO" id="GO:0030658">
    <property type="term" value="C:transport vesicle membrane"/>
    <property type="evidence" value="ECO:0007669"/>
    <property type="project" value="UniProtKB-SubCell"/>
</dbReference>
<dbReference type="InterPro" id="IPR008977">
    <property type="entry name" value="PHM/PNGase_F_dom_sf"/>
</dbReference>
<evidence type="ECO:0000256" key="17">
    <source>
        <dbReference type="ARBA" id="ARBA00023239"/>
    </source>
</evidence>
<evidence type="ECO:0000256" key="7">
    <source>
        <dbReference type="ARBA" id="ARBA00022729"/>
    </source>
</evidence>
<evidence type="ECO:0000256" key="23">
    <source>
        <dbReference type="PIRSR" id="PIRSR600720-3"/>
    </source>
</evidence>
<dbReference type="AlphaFoldDB" id="A0A674N0H4"/>
<keyword evidence="15 23" id="KW-1015">Disulfide bond</keyword>
<reference evidence="29" key="3">
    <citation type="submission" date="2025-09" db="UniProtKB">
        <authorList>
            <consortium name="Ensembl"/>
        </authorList>
    </citation>
    <scope>IDENTIFICATION</scope>
</reference>
<reference evidence="29" key="2">
    <citation type="submission" date="2025-08" db="UniProtKB">
        <authorList>
            <consortium name="Ensembl"/>
        </authorList>
    </citation>
    <scope>IDENTIFICATION</scope>
</reference>
<dbReference type="FunFam" id="2.60.120.310:FF:000001">
    <property type="entry name" value="peptidyl-glycine alpha-amidating monooxygenase isoform X1"/>
    <property type="match status" value="1"/>
</dbReference>
<dbReference type="Pfam" id="PF01436">
    <property type="entry name" value="NHL"/>
    <property type="match status" value="2"/>
</dbReference>
<feature type="binding site" evidence="22">
    <location>
        <position position="576"/>
    </location>
    <ligand>
        <name>Ca(2+)</name>
        <dbReference type="ChEBI" id="CHEBI:29108"/>
        <note>structural</note>
    </ligand>
</feature>
<dbReference type="SUPFAM" id="SSF63829">
    <property type="entry name" value="Calcium-dependent phosphotriesterase"/>
    <property type="match status" value="1"/>
</dbReference>
<evidence type="ECO:0000256" key="22">
    <source>
        <dbReference type="PIRSR" id="PIRSR600720-2"/>
    </source>
</evidence>
<evidence type="ECO:0000256" key="20">
    <source>
        <dbReference type="ARBA" id="ARBA00048431"/>
    </source>
</evidence>
<evidence type="ECO:0000256" key="26">
    <source>
        <dbReference type="SAM" id="Phobius"/>
    </source>
</evidence>
<sequence length="1039" mass="116042">MSDGMMECEIERRSVAARPLQFWGQQVAVYRVNRRLTNERRRRRGGGAREEVVVDDPGRFTVIFSPQQGDFEDRSQDQLPEADMVDFPVFSAVVLTLLCLSSSLEMPYSSYASRRSWENISKDPGDCPSGIRPDQDFTSSNFSMDIRMPGVTPAESDNYLCISQPVPSGRDSYIVDFIPHANMDTVHHMLLFGCRKPSSISSYWDCGGAVGACEDQSSIMYAWGRNAPSTKLPRDVGFLVGKNSKMPYLVLQIHYGDIKAFRDHHRDCSGITLTMTYKPQPFIAGIYLLLSYNTVIPPGNKVTNADVACDYTSFPIYPFAFRTHTHHLGKVVTGYRVRNGEWTLIGRQSPQLPQAFYPTNKDVNVQYGDTVAARCMFTGENMTTATSIGSTSNDEMCNFYIMYYMDRKHAIPFMTCMNPGPKQLFQHIPAEANIPIPVSPDMMHAGHMMHSAHVSGHQDSSSFGTNTEQPNQGDLYSLISKLLGQSKDIDHIHKYRSNTDLMAHSDSVIQKKDLGSPNAKVVFHPSLMRDRIHKFHQLEATAEPPRSKLLAEGQDFHLEQVSWPLTSLQLGQVSGLAYNTHSYLVVFHRGDHRWGANSFNLQERYQERFLGPIQQSTILVVDPDVGAVMKASGRNMFYLPHGITTDKDNNYWLTDVALHQVFKVSGNGRDRILVALGEAFVPGSDSGHFCKPTDVAVDSKTGNVFVSDGYCNARILKFSPEGKYLNEWGAGASDSGRRIPFQIPHSLAFIPDRQELCVADRENGRIQCFIAETGEFVKEIKKEEFGGKVFAITYSPGGDGLLYAVNGVSPHHSAPVRGFVMNYYSTGILDTFQPEKKEFQMPHDIVESIDGVYVGDLDSRQIYKFTLEKSHRSVKKGGIDVQQLDELQVIVKAEVRPQPNRTAVVDEKAAAAVQPHAPEEEEQKEREASKEQTALPVLITVLLLVPLLLIVSTGLFICWRRNDQSELKSEPSSVGGIFGKIRGKAVGGLNLGNFFVSHRGYTRQGFDQLSTEGSDQERNNDSSDSEYEEFSTLPPRSSS</sequence>
<evidence type="ECO:0000256" key="12">
    <source>
        <dbReference type="ARBA" id="ARBA00023008"/>
    </source>
</evidence>
<comment type="similarity">
    <text evidence="4">In the N-terminal section; belongs to the copper type II ascorbate-dependent monooxygenase family.</text>
</comment>
<comment type="catalytic activity">
    <reaction evidence="20">
        <text>a [peptide]-C-terminal glycine + 2 L-ascorbate + O2 = a [peptide]-C-terminal (2S)-2-hydroxyglycine + 2 monodehydro-L-ascorbate radical + H2O</text>
        <dbReference type="Rhea" id="RHEA:21452"/>
        <dbReference type="Rhea" id="RHEA-COMP:13486"/>
        <dbReference type="Rhea" id="RHEA-COMP:15321"/>
        <dbReference type="ChEBI" id="CHEBI:15377"/>
        <dbReference type="ChEBI" id="CHEBI:15379"/>
        <dbReference type="ChEBI" id="CHEBI:38290"/>
        <dbReference type="ChEBI" id="CHEBI:59513"/>
        <dbReference type="ChEBI" id="CHEBI:137000"/>
        <dbReference type="ChEBI" id="CHEBI:142768"/>
        <dbReference type="EC" id="1.14.17.3"/>
    </reaction>
</comment>
<feature type="domain" description="Copper type II ascorbate-dependent monooxygenase N-terminal" evidence="27">
    <location>
        <begin position="144"/>
        <end position="259"/>
    </location>
</feature>
<evidence type="ECO:0000256" key="5">
    <source>
        <dbReference type="ARBA" id="ARBA00022692"/>
    </source>
</evidence>
<dbReference type="CDD" id="cd14958">
    <property type="entry name" value="NHL_PAL_like"/>
    <property type="match status" value="1"/>
</dbReference>
<proteinExistence type="inferred from homology"/>
<dbReference type="PROSITE" id="PS00084">
    <property type="entry name" value="CU2_MONOOXYGENASE_1"/>
    <property type="match status" value="1"/>
</dbReference>
<keyword evidence="5 26" id="KW-0812">Transmembrane</keyword>
<evidence type="ECO:0000256" key="19">
    <source>
        <dbReference type="ARBA" id="ARBA00023329"/>
    </source>
</evidence>
<comment type="similarity">
    <text evidence="3">In the C-terminal section; belongs to the peptidyl-alpha-hydroxyglycine alpha-amidating lyase family.</text>
</comment>
<keyword evidence="10 26" id="KW-1133">Transmembrane helix</keyword>
<dbReference type="FunFam" id="2.60.120.230:FF:000002">
    <property type="entry name" value="Peptidyl-glycine alpha-amidating monooxygenase B"/>
    <property type="match status" value="1"/>
</dbReference>
<feature type="region of interest" description="Disordered" evidence="25">
    <location>
        <begin position="1006"/>
        <end position="1039"/>
    </location>
</feature>
<dbReference type="Proteomes" id="UP000005226">
    <property type="component" value="Chromosome 6"/>
</dbReference>
<keyword evidence="30" id="KW-1185">Reference proteome</keyword>
<dbReference type="SUPFAM" id="SSF49742">
    <property type="entry name" value="PHM/PNGase F"/>
    <property type="match status" value="2"/>
</dbReference>
<evidence type="ECO:0000256" key="18">
    <source>
        <dbReference type="ARBA" id="ARBA00023268"/>
    </source>
</evidence>
<comment type="catalytic activity">
    <reaction evidence="1">
        <text>a [peptide]-C-terminal (2S)-2-hydroxyglycine = a [peptide]-C-terminal amide + glyoxylate</text>
        <dbReference type="Rhea" id="RHEA:20924"/>
        <dbReference type="Rhea" id="RHEA-COMP:13485"/>
        <dbReference type="Rhea" id="RHEA-COMP:15321"/>
        <dbReference type="ChEBI" id="CHEBI:36655"/>
        <dbReference type="ChEBI" id="CHEBI:137001"/>
        <dbReference type="ChEBI" id="CHEBI:142768"/>
        <dbReference type="EC" id="4.3.2.5"/>
    </reaction>
</comment>
<feature type="disulfide bond" evidence="23">
    <location>
        <begin position="690"/>
        <end position="711"/>
    </location>
</feature>
<keyword evidence="17" id="KW-0456">Lyase</keyword>
<keyword evidence="9 22" id="KW-0862">Zinc</keyword>
<feature type="binding site" evidence="22">
    <location>
        <position position="844"/>
    </location>
    <ligand>
        <name>Ca(2+)</name>
        <dbReference type="ChEBI" id="CHEBI:29108"/>
        <note>structural</note>
    </ligand>
</feature>
<keyword evidence="18" id="KW-0511">Multifunctional enzyme</keyword>
<evidence type="ECO:0000256" key="2">
    <source>
        <dbReference type="ARBA" id="ARBA00004160"/>
    </source>
</evidence>
<evidence type="ECO:0000256" key="4">
    <source>
        <dbReference type="ARBA" id="ARBA00010263"/>
    </source>
</evidence>
<feature type="repeat" description="NHL" evidence="24">
    <location>
        <begin position="681"/>
        <end position="721"/>
    </location>
</feature>
<dbReference type="Gene3D" id="2.60.120.230">
    <property type="match status" value="1"/>
</dbReference>
<comment type="subcellular location">
    <subcellularLocation>
        <location evidence="2">Cytoplasmic vesicle</location>
        <location evidence="2">Secretory vesicle membrane</location>
        <topology evidence="2">Single-pass membrane protein</topology>
    </subcellularLocation>
</comment>
<dbReference type="Gene3D" id="2.60.120.310">
    <property type="entry name" value="Copper type II, ascorbate-dependent monooxygenase, N-terminal domain"/>
    <property type="match status" value="1"/>
</dbReference>
<dbReference type="Ensembl" id="ENSTRUT00000062503.1">
    <property type="protein sequence ID" value="ENSTRUP00000066798.1"/>
    <property type="gene ID" value="ENSTRUG00000009187.3"/>
</dbReference>
<keyword evidence="7" id="KW-0732">Signal</keyword>
<evidence type="ECO:0000256" key="6">
    <source>
        <dbReference type="ARBA" id="ARBA00022723"/>
    </source>
</evidence>
<dbReference type="InterPro" id="IPR014784">
    <property type="entry name" value="Cu2_ascorb_mOase-like_C"/>
</dbReference>
<dbReference type="InterPro" id="IPR000323">
    <property type="entry name" value="Cu2_ascorb_mOase_N"/>
</dbReference>
<evidence type="ECO:0000256" key="9">
    <source>
        <dbReference type="ARBA" id="ARBA00022833"/>
    </source>
</evidence>
<keyword evidence="19" id="KW-0968">Cytoplasmic vesicle</keyword>
<evidence type="ECO:0000256" key="25">
    <source>
        <dbReference type="SAM" id="MobiDB-lite"/>
    </source>
</evidence>
<keyword evidence="14 26" id="KW-0472">Membrane</keyword>
<evidence type="ECO:0000256" key="1">
    <source>
        <dbReference type="ARBA" id="ARBA00000686"/>
    </source>
</evidence>
<feature type="disulfide bond" evidence="23">
    <location>
        <begin position="375"/>
        <end position="397"/>
    </location>
</feature>
<keyword evidence="22" id="KW-0106">Calcium</keyword>
<dbReference type="PRINTS" id="PR00790">
    <property type="entry name" value="PAMONOXGNASE"/>
</dbReference>
<feature type="binding site" evidence="22">
    <location>
        <position position="326"/>
    </location>
    <ligand>
        <name>Cu(2+)</name>
        <dbReference type="ChEBI" id="CHEBI:29036"/>
        <label>1</label>
        <note>catalytic</note>
    </ligand>
</feature>
<keyword evidence="12 22" id="KW-0186">Copper</keyword>
<dbReference type="InterPro" id="IPR036939">
    <property type="entry name" value="Cu2_ascorb_mOase_N_sf"/>
</dbReference>
<feature type="binding site" evidence="22">
    <location>
        <position position="641"/>
    </location>
    <ligand>
        <name>Zn(2+)</name>
        <dbReference type="ChEBI" id="CHEBI:29105"/>
        <note>catalytic</note>
    </ligand>
</feature>
<dbReference type="InterPro" id="IPR001258">
    <property type="entry name" value="NHL_repeat"/>
</dbReference>
<dbReference type="GeneTree" id="ENSGT00940000156369"/>
<organism evidence="29 30">
    <name type="scientific">Takifugu rubripes</name>
    <name type="common">Japanese pufferfish</name>
    <name type="synonym">Fugu rubripes</name>
    <dbReference type="NCBI Taxonomy" id="31033"/>
    <lineage>
        <taxon>Eukaryota</taxon>
        <taxon>Metazoa</taxon>
        <taxon>Chordata</taxon>
        <taxon>Craniata</taxon>
        <taxon>Vertebrata</taxon>
        <taxon>Euteleostomi</taxon>
        <taxon>Actinopterygii</taxon>
        <taxon>Neopterygii</taxon>
        <taxon>Teleostei</taxon>
        <taxon>Neoteleostei</taxon>
        <taxon>Acanthomorphata</taxon>
        <taxon>Eupercaria</taxon>
        <taxon>Tetraodontiformes</taxon>
        <taxon>Tetradontoidea</taxon>
        <taxon>Tetraodontidae</taxon>
        <taxon>Takifugu</taxon>
    </lineage>
</organism>
<evidence type="ECO:0000313" key="29">
    <source>
        <dbReference type="Ensembl" id="ENSTRUP00000066798.1"/>
    </source>
</evidence>
<dbReference type="Pfam" id="PF01082">
    <property type="entry name" value="Cu2_monooxygen"/>
    <property type="match status" value="1"/>
</dbReference>
<dbReference type="FunFam" id="2.120.10.30:FF:000016">
    <property type="entry name" value="peptidyl-glycine alpha-amidating monooxygenase isoform X1"/>
    <property type="match status" value="1"/>
</dbReference>
<evidence type="ECO:0000256" key="15">
    <source>
        <dbReference type="ARBA" id="ARBA00023157"/>
    </source>
</evidence>
<evidence type="ECO:0000256" key="16">
    <source>
        <dbReference type="ARBA" id="ARBA00023180"/>
    </source>
</evidence>
<feature type="binding site" evidence="22">
    <location>
        <position position="396"/>
    </location>
    <ligand>
        <name>Cu(2+)</name>
        <dbReference type="ChEBI" id="CHEBI:29036"/>
        <label>1</label>
        <note>catalytic</note>
    </ligand>
</feature>
<feature type="disulfide bond" evidence="23">
    <location>
        <begin position="194"/>
        <end position="213"/>
    </location>
</feature>
<feature type="domain" description="Copper type II ascorbate-dependent monooxygenase C-terminal" evidence="28">
    <location>
        <begin position="283"/>
        <end position="428"/>
    </location>
</feature>
<keyword evidence="11" id="KW-0560">Oxidoreductase</keyword>
<dbReference type="GO" id="GO:0005507">
    <property type="term" value="F:copper ion binding"/>
    <property type="evidence" value="ECO:0007669"/>
    <property type="project" value="InterPro"/>
</dbReference>
<evidence type="ECO:0000256" key="24">
    <source>
        <dbReference type="PROSITE-ProRule" id="PRU00504"/>
    </source>
</evidence>
<keyword evidence="16" id="KW-0325">Glycoprotein</keyword>
<feature type="binding site" evidence="22">
    <location>
        <position position="187"/>
    </location>
    <ligand>
        <name>Cu(2+)</name>
        <dbReference type="ChEBI" id="CHEBI:29036"/>
        <label>1</label>
        <note>catalytic</note>
    </ligand>
</feature>
<dbReference type="PROSITE" id="PS51125">
    <property type="entry name" value="NHL"/>
    <property type="match status" value="2"/>
</dbReference>
<evidence type="ECO:0000256" key="13">
    <source>
        <dbReference type="ARBA" id="ARBA00023033"/>
    </source>
</evidence>
<dbReference type="OMA" id="AGDEMCN"/>
<accession>A0A674N0H4</accession>
<evidence type="ECO:0000259" key="27">
    <source>
        <dbReference type="Pfam" id="PF01082"/>
    </source>
</evidence>
<feature type="binding site" evidence="22">
    <location>
        <position position="254"/>
    </location>
    <ligand>
        <name>Cu(2+)</name>
        <dbReference type="ChEBI" id="CHEBI:29036"/>
        <label>1</label>
        <note>catalytic</note>
    </ligand>
</feature>
<evidence type="ECO:0000313" key="30">
    <source>
        <dbReference type="Proteomes" id="UP000005226"/>
    </source>
</evidence>
<feature type="disulfide bond" evidence="23">
    <location>
        <begin position="161"/>
        <end position="206"/>
    </location>
</feature>
<dbReference type="Pfam" id="PF03712">
    <property type="entry name" value="Cu2_monoox_C"/>
    <property type="match status" value="1"/>
</dbReference>
<feature type="disulfide bond" evidence="23">
    <location>
        <begin position="757"/>
        <end position="768"/>
    </location>
</feature>
<feature type="binding site" evidence="22">
    <location>
        <position position="324"/>
    </location>
    <ligand>
        <name>Cu(2+)</name>
        <dbReference type="ChEBI" id="CHEBI:29036"/>
        <label>1</label>
        <note>catalytic</note>
    </ligand>
</feature>
<evidence type="ECO:0000259" key="28">
    <source>
        <dbReference type="Pfam" id="PF03712"/>
    </source>
</evidence>
<evidence type="ECO:0000256" key="21">
    <source>
        <dbReference type="PIRSR" id="PIRSR600720-1"/>
    </source>
</evidence>
<name>A0A674N0H4_TAKRU</name>
<dbReference type="Gene3D" id="2.120.10.30">
    <property type="entry name" value="TolB, C-terminal domain"/>
    <property type="match status" value="1"/>
</dbReference>
<evidence type="ECO:0000256" key="8">
    <source>
        <dbReference type="ARBA" id="ARBA00022737"/>
    </source>
</evidence>
<keyword evidence="8" id="KW-0677">Repeat</keyword>
<dbReference type="InterPro" id="IPR011042">
    <property type="entry name" value="6-blade_b-propeller_TolB-like"/>
</dbReference>
<feature type="binding site" evidence="21">
    <location>
        <position position="761"/>
    </location>
    <ligand>
        <name>a protein</name>
        <dbReference type="ChEBI" id="CHEBI:16541"/>
    </ligand>
    <ligandPart>
        <name>C-terminal Xaa-(2S)-2-hydroxyglycine residue</name>
        <dbReference type="ChEBI" id="CHEBI:142768"/>
    </ligandPart>
</feature>
<feature type="region of interest" description="Disordered" evidence="25">
    <location>
        <begin position="908"/>
        <end position="930"/>
    </location>
</feature>
<feature type="binding site" evidence="21">
    <location>
        <position position="589"/>
    </location>
    <ligand>
        <name>a protein</name>
        <dbReference type="ChEBI" id="CHEBI:16541"/>
    </ligand>
    <ligandPart>
        <name>C-terminal Xaa-(2S)-2-hydroxyglycine residue</name>
        <dbReference type="ChEBI" id="CHEBI:142768"/>
    </ligandPart>
</feature>
<dbReference type="GO" id="GO:0004504">
    <property type="term" value="F:peptidylglycine monooxygenase activity"/>
    <property type="evidence" value="ECO:0007669"/>
    <property type="project" value="UniProtKB-EC"/>
</dbReference>
<dbReference type="PANTHER" id="PTHR10680">
    <property type="entry name" value="PEPTIDYL-GLYCINE ALPHA-AMIDATING MONOOXYGENASE"/>
    <property type="match status" value="1"/>
</dbReference>
<evidence type="ECO:0000256" key="10">
    <source>
        <dbReference type="ARBA" id="ARBA00022989"/>
    </source>
</evidence>
<dbReference type="InterPro" id="IPR020611">
    <property type="entry name" value="Cu2_ascorb_mOase_CS-1"/>
</dbReference>
<keyword evidence="13" id="KW-0503">Monooxygenase</keyword>
<feature type="binding site" evidence="22">
    <location>
        <position position="843"/>
    </location>
    <ligand>
        <name>Zn(2+)</name>
        <dbReference type="ChEBI" id="CHEBI:29105"/>
        <note>catalytic</note>
    </ligand>
</feature>
<dbReference type="InterPro" id="IPR000720">
    <property type="entry name" value="PHM/PAL"/>
</dbReference>
<evidence type="ECO:0000256" key="11">
    <source>
        <dbReference type="ARBA" id="ARBA00023002"/>
    </source>
</evidence>